<dbReference type="EMBL" id="JBHSAY010000009">
    <property type="protein sequence ID" value="MFC4133109.1"/>
    <property type="molecule type" value="Genomic_DNA"/>
</dbReference>
<organism evidence="1 2">
    <name type="scientific">Hamadaea flava</name>
    <dbReference type="NCBI Taxonomy" id="1742688"/>
    <lineage>
        <taxon>Bacteria</taxon>
        <taxon>Bacillati</taxon>
        <taxon>Actinomycetota</taxon>
        <taxon>Actinomycetes</taxon>
        <taxon>Micromonosporales</taxon>
        <taxon>Micromonosporaceae</taxon>
        <taxon>Hamadaea</taxon>
    </lineage>
</organism>
<evidence type="ECO:0000313" key="1">
    <source>
        <dbReference type="EMBL" id="MFC4133109.1"/>
    </source>
</evidence>
<accession>A0ABV8LTF4</accession>
<reference evidence="2" key="1">
    <citation type="journal article" date="2019" name="Int. J. Syst. Evol. Microbiol.">
        <title>The Global Catalogue of Microorganisms (GCM) 10K type strain sequencing project: providing services to taxonomists for standard genome sequencing and annotation.</title>
        <authorList>
            <consortium name="The Broad Institute Genomics Platform"/>
            <consortium name="The Broad Institute Genome Sequencing Center for Infectious Disease"/>
            <person name="Wu L."/>
            <person name="Ma J."/>
        </authorList>
    </citation>
    <scope>NUCLEOTIDE SEQUENCE [LARGE SCALE GENOMIC DNA]</scope>
    <source>
        <strain evidence="2">CGMCC 4.7289</strain>
    </source>
</reference>
<proteinExistence type="predicted"/>
<dbReference type="RefSeq" id="WP_253751723.1">
    <property type="nucleotide sequence ID" value="NZ_JAMZDZ010000001.1"/>
</dbReference>
<gene>
    <name evidence="1" type="ORF">ACFOZ4_21060</name>
</gene>
<keyword evidence="2" id="KW-1185">Reference proteome</keyword>
<evidence type="ECO:0000313" key="2">
    <source>
        <dbReference type="Proteomes" id="UP001595816"/>
    </source>
</evidence>
<dbReference type="Proteomes" id="UP001595816">
    <property type="component" value="Unassembled WGS sequence"/>
</dbReference>
<protein>
    <submittedName>
        <fullName evidence="1">Uncharacterized protein</fullName>
    </submittedName>
</protein>
<comment type="caution">
    <text evidence="1">The sequence shown here is derived from an EMBL/GenBank/DDBJ whole genome shotgun (WGS) entry which is preliminary data.</text>
</comment>
<name>A0ABV8LTF4_9ACTN</name>
<sequence length="58" mass="6228">MESDDARDRKSGKIMLDRRRHVAGSQAIRPIVARICQNSSCGDADAVLSTVTSVAGRV</sequence>